<evidence type="ECO:0000313" key="2">
    <source>
        <dbReference type="Proteomes" id="UP000094025"/>
    </source>
</evidence>
<organism evidence="1 2">
    <name type="scientific">Sinorhizobium glycinis</name>
    <dbReference type="NCBI Taxonomy" id="1472378"/>
    <lineage>
        <taxon>Bacteria</taxon>
        <taxon>Pseudomonadati</taxon>
        <taxon>Pseudomonadota</taxon>
        <taxon>Alphaproteobacteria</taxon>
        <taxon>Hyphomicrobiales</taxon>
        <taxon>Rhizobiaceae</taxon>
        <taxon>Sinorhizobium/Ensifer group</taxon>
        <taxon>Sinorhizobium</taxon>
    </lineage>
</organism>
<protein>
    <recommendedName>
        <fullName evidence="3">DUF1127 domain-containing protein</fullName>
    </recommendedName>
</protein>
<dbReference type="EMBL" id="LPUX01000050">
    <property type="protein sequence ID" value="OAP42755.1"/>
    <property type="molecule type" value="Genomic_DNA"/>
</dbReference>
<gene>
    <name evidence="1" type="ORF">AU381_16470</name>
</gene>
<dbReference type="AlphaFoldDB" id="A0A178Y7S6"/>
<comment type="caution">
    <text evidence="1">The sequence shown here is derived from an EMBL/GenBank/DDBJ whole genome shotgun (WGS) entry which is preliminary data.</text>
</comment>
<proteinExistence type="predicted"/>
<dbReference type="RefSeq" id="WP_064240591.1">
    <property type="nucleotide sequence ID" value="NZ_LPUX01000050.1"/>
</dbReference>
<evidence type="ECO:0008006" key="3">
    <source>
        <dbReference type="Google" id="ProtNLM"/>
    </source>
</evidence>
<sequence>MHIFSFTTGAGRHWFAHPWASEVHGGLDGPATTGSLVETWNRRIHYREELARLSKDGPELIQDIGLNARQVEDEVAKPFWRK</sequence>
<evidence type="ECO:0000313" key="1">
    <source>
        <dbReference type="EMBL" id="OAP42755.1"/>
    </source>
</evidence>
<accession>A0A178Y7S6</accession>
<keyword evidence="2" id="KW-1185">Reference proteome</keyword>
<dbReference type="OrthoDB" id="8162839at2"/>
<reference evidence="1 2" key="1">
    <citation type="journal article" date="2016" name="Int. J. Syst. Evol. Microbiol.">
        <title>Ensifer glycinis sp. nov., an novel rhizobial species associated with Glycine spp.</title>
        <authorList>
            <person name="Yan H."/>
            <person name="Yan J."/>
            <person name="Sui X.H."/>
            <person name="Wang E.T."/>
            <person name="Chen W.X."/>
            <person name="Zhang X.X."/>
            <person name="Chen W.F."/>
        </authorList>
    </citation>
    <scope>NUCLEOTIDE SEQUENCE [LARGE SCALE GENOMIC DNA]</scope>
    <source>
        <strain evidence="1 2">CCBAU 23380</strain>
    </source>
</reference>
<name>A0A178Y7S6_9HYPH</name>
<dbReference type="Proteomes" id="UP000094025">
    <property type="component" value="Unassembled WGS sequence"/>
</dbReference>